<dbReference type="GO" id="GO:0046061">
    <property type="term" value="P:dATP catabolic process"/>
    <property type="evidence" value="ECO:0007669"/>
    <property type="project" value="TreeGrafter"/>
</dbReference>
<dbReference type="FunFam" id="1.10.287.1080:FF:000003">
    <property type="entry name" value="Nucleoside triphosphate pyrophosphohydrolase"/>
    <property type="match status" value="1"/>
</dbReference>
<gene>
    <name evidence="7" type="ORF">HYN04_06710</name>
</gene>
<evidence type="ECO:0000256" key="3">
    <source>
        <dbReference type="ARBA" id="ARBA00066372"/>
    </source>
</evidence>
<evidence type="ECO:0000313" key="8">
    <source>
        <dbReference type="Proteomes" id="UP000247763"/>
    </source>
</evidence>
<proteinExistence type="inferred from homology"/>
<evidence type="ECO:0000256" key="1">
    <source>
        <dbReference type="ARBA" id="ARBA00052141"/>
    </source>
</evidence>
<dbReference type="OrthoDB" id="9808939at2"/>
<dbReference type="GO" id="GO:0006950">
    <property type="term" value="P:response to stress"/>
    <property type="evidence" value="ECO:0007669"/>
    <property type="project" value="UniProtKB-ARBA"/>
</dbReference>
<dbReference type="GO" id="GO:0046052">
    <property type="term" value="P:UTP catabolic process"/>
    <property type="evidence" value="ECO:0007669"/>
    <property type="project" value="TreeGrafter"/>
</dbReference>
<dbReference type="RefSeq" id="WP_110450048.1">
    <property type="nucleotide sequence ID" value="NZ_CP029479.1"/>
</dbReference>
<dbReference type="PANTHER" id="PTHR30522:SF0">
    <property type="entry name" value="NUCLEOSIDE TRIPHOSPHATE PYROPHOSPHOHYDROLASE"/>
    <property type="match status" value="1"/>
</dbReference>
<dbReference type="EC" id="3.6.1.8" evidence="3"/>
<dbReference type="GO" id="GO:0046081">
    <property type="term" value="P:dUTP catabolic process"/>
    <property type="evidence" value="ECO:0007669"/>
    <property type="project" value="TreeGrafter"/>
</dbReference>
<evidence type="ECO:0000259" key="6">
    <source>
        <dbReference type="Pfam" id="PF03819"/>
    </source>
</evidence>
<dbReference type="FunFam" id="1.10.287.1080:FF:000001">
    <property type="entry name" value="Nucleoside triphosphate pyrophosphohydrolase"/>
    <property type="match status" value="1"/>
</dbReference>
<dbReference type="AlphaFoldDB" id="A0A2Z3HVT4"/>
<dbReference type="PANTHER" id="PTHR30522">
    <property type="entry name" value="NUCLEOSIDE TRIPHOSPHATE PYROPHOSPHOHYDROLASE"/>
    <property type="match status" value="1"/>
</dbReference>
<dbReference type="GO" id="GO:0046047">
    <property type="term" value="P:TTP catabolic process"/>
    <property type="evidence" value="ECO:0007669"/>
    <property type="project" value="TreeGrafter"/>
</dbReference>
<dbReference type="GO" id="GO:0046076">
    <property type="term" value="P:dTTP catabolic process"/>
    <property type="evidence" value="ECO:0007669"/>
    <property type="project" value="TreeGrafter"/>
</dbReference>
<dbReference type="GO" id="GO:0006203">
    <property type="term" value="P:dGTP catabolic process"/>
    <property type="evidence" value="ECO:0007669"/>
    <property type="project" value="TreeGrafter"/>
</dbReference>
<dbReference type="InterPro" id="IPR004518">
    <property type="entry name" value="MazG-like_dom"/>
</dbReference>
<keyword evidence="7" id="KW-0378">Hydrolase</keyword>
<dbReference type="KEGG" id="phb:HYN04_06710"/>
<feature type="domain" description="NTP pyrophosphohydrolase MazG-like" evidence="6">
    <location>
        <begin position="31"/>
        <end position="104"/>
    </location>
</feature>
<evidence type="ECO:0000313" key="7">
    <source>
        <dbReference type="EMBL" id="AWM77481.1"/>
    </source>
</evidence>
<dbReference type="InterPro" id="IPR011551">
    <property type="entry name" value="NTP_PyrPHydrolase_MazG"/>
</dbReference>
<sequence>MSQSPAPIGQLLAIMARLRDPQDGCAWDLEQTFATIAPYTVEEAYEVADAIQRGDLADLRDELGDLLFQVVFHSRMAEEAGAFAFDDVAQAIIDKMIRRHPHIFGDAGQRTSGEQVQAWEEVKAAERAAKAPRAGLLDDIPAALPGLTRAVKLSKRAAGVGFVWPDTGAVLDKLEEELTEFRAEVATGDRTALREELGDVLFVMANLARDLDIDPEDALREANAKFLRRFRHIEARLAEDGRTPHDSDLSEMDALWNEARAQDKTRPR</sequence>
<dbReference type="Proteomes" id="UP000247763">
    <property type="component" value="Chromosome"/>
</dbReference>
<dbReference type="EMBL" id="CP029479">
    <property type="protein sequence ID" value="AWM77481.1"/>
    <property type="molecule type" value="Genomic_DNA"/>
</dbReference>
<reference evidence="8" key="1">
    <citation type="submission" date="2018-05" db="EMBL/GenBank/DDBJ databases">
        <title>Genome sequencing of Phenylobacterium sp. HYN0004.</title>
        <authorList>
            <person name="Yi H."/>
            <person name="Baek C."/>
        </authorList>
    </citation>
    <scope>NUCLEOTIDE SEQUENCE [LARGE SCALE GENOMIC DNA]</scope>
    <source>
        <strain evidence="8">HYN0004</strain>
    </source>
</reference>
<name>A0A2Z3HVT4_9CAUL</name>
<evidence type="ECO:0000256" key="4">
    <source>
        <dbReference type="ARBA" id="ARBA00074799"/>
    </source>
</evidence>
<dbReference type="InterPro" id="IPR048015">
    <property type="entry name" value="NTP-PPase_MazG-like_N"/>
</dbReference>
<dbReference type="NCBIfam" id="TIGR00444">
    <property type="entry name" value="mazG"/>
    <property type="match status" value="1"/>
</dbReference>
<keyword evidence="8" id="KW-1185">Reference proteome</keyword>
<dbReference type="SUPFAM" id="SSF101386">
    <property type="entry name" value="all-alpha NTP pyrophosphatases"/>
    <property type="match status" value="2"/>
</dbReference>
<dbReference type="Pfam" id="PF03819">
    <property type="entry name" value="MazG"/>
    <property type="match status" value="2"/>
</dbReference>
<protein>
    <recommendedName>
        <fullName evidence="4">Nucleoside triphosphate pyrophosphohydrolase</fullName>
        <ecNumber evidence="3">3.6.1.8</ecNumber>
    </recommendedName>
</protein>
<comment type="similarity">
    <text evidence="2">Belongs to the nucleoside triphosphate pyrophosphohydrolase family.</text>
</comment>
<dbReference type="InterPro" id="IPR048011">
    <property type="entry name" value="NTP-PPase_MazG-like_C"/>
</dbReference>
<comment type="catalytic activity">
    <reaction evidence="1">
        <text>ATP + H2O = AMP + diphosphate + H(+)</text>
        <dbReference type="Rhea" id="RHEA:14245"/>
        <dbReference type="ChEBI" id="CHEBI:15377"/>
        <dbReference type="ChEBI" id="CHEBI:15378"/>
        <dbReference type="ChEBI" id="CHEBI:30616"/>
        <dbReference type="ChEBI" id="CHEBI:33019"/>
        <dbReference type="ChEBI" id="CHEBI:456215"/>
        <dbReference type="EC" id="3.6.1.8"/>
    </reaction>
</comment>
<dbReference type="CDD" id="cd11529">
    <property type="entry name" value="NTP-PPase_MazG_Cterm"/>
    <property type="match status" value="1"/>
</dbReference>
<dbReference type="GO" id="GO:0047693">
    <property type="term" value="F:ATP diphosphatase activity"/>
    <property type="evidence" value="ECO:0007669"/>
    <property type="project" value="UniProtKB-EC"/>
</dbReference>
<dbReference type="Gene3D" id="1.10.287.1080">
    <property type="entry name" value="MazG-like"/>
    <property type="match status" value="2"/>
</dbReference>
<accession>A0A2Z3HVT4</accession>
<dbReference type="CDD" id="cd11528">
    <property type="entry name" value="NTP-PPase_MazG_Nterm"/>
    <property type="match status" value="1"/>
</dbReference>
<evidence type="ECO:0000256" key="5">
    <source>
        <dbReference type="SAM" id="MobiDB-lite"/>
    </source>
</evidence>
<feature type="domain" description="NTP pyrophosphohydrolase MazG-like" evidence="6">
    <location>
        <begin position="171"/>
        <end position="232"/>
    </location>
</feature>
<organism evidence="7 8">
    <name type="scientific">Phenylobacterium parvum</name>
    <dbReference type="NCBI Taxonomy" id="2201350"/>
    <lineage>
        <taxon>Bacteria</taxon>
        <taxon>Pseudomonadati</taxon>
        <taxon>Pseudomonadota</taxon>
        <taxon>Alphaproteobacteria</taxon>
        <taxon>Caulobacterales</taxon>
        <taxon>Caulobacteraceae</taxon>
        <taxon>Phenylobacterium</taxon>
    </lineage>
</organism>
<dbReference type="NCBIfam" id="NF007113">
    <property type="entry name" value="PRK09562.1"/>
    <property type="match status" value="1"/>
</dbReference>
<evidence type="ECO:0000256" key="2">
    <source>
        <dbReference type="ARBA" id="ARBA00061115"/>
    </source>
</evidence>
<feature type="region of interest" description="Disordered" evidence="5">
    <location>
        <begin position="240"/>
        <end position="268"/>
    </location>
</feature>